<evidence type="ECO:0000256" key="2">
    <source>
        <dbReference type="SAM" id="MobiDB-lite"/>
    </source>
</evidence>
<accession>A0A840NR70</accession>
<gene>
    <name evidence="5" type="ORF">HNQ69_001478</name>
</gene>
<keyword evidence="6" id="KW-1185">Reference proteome</keyword>
<dbReference type="InterPro" id="IPR056796">
    <property type="entry name" value="FdhE_C"/>
</dbReference>
<sequence length="323" mass="36499">MLGAQKNSESSQKMPRLMNKNGTIGSPISVILPNKETLFAKRAQRFTHLASTLANKEVLLFFADFCDAQQQSTEKFKDFAVPLSRFGASSAPPFDRSKLLILGLYESIVGDFLKRLTIKTFPSQVFSKKKHEALKRTQQQRDYWRLWGHNLLNHTLPPQQLAEHIFIAGALQVMYSLAASQLDAQSLIPQQHNLCPACSGTHSATLIIERKSYETLKVCSCLYCGTLWSIPYTQCTFCGATQNNISLDTTQNIPEGILFETCEACGSYCKQLNHHKNPTLDVFTDDMSTPTADFLHKGSFHFKYKAFNPFLAEYKREADFVLY</sequence>
<dbReference type="AlphaFoldDB" id="A0A840NR70"/>
<evidence type="ECO:0000256" key="1">
    <source>
        <dbReference type="ARBA" id="ARBA00022490"/>
    </source>
</evidence>
<feature type="domain" description="FdhE N-terminal" evidence="3">
    <location>
        <begin position="30"/>
        <end position="189"/>
    </location>
</feature>
<dbReference type="EMBL" id="JACHIM010000008">
    <property type="protein sequence ID" value="MBB5074340.1"/>
    <property type="molecule type" value="Genomic_DNA"/>
</dbReference>
<organism evidence="5 6">
    <name type="scientific">Bartonella callosciuri</name>
    <dbReference type="NCBI Taxonomy" id="686223"/>
    <lineage>
        <taxon>Bacteria</taxon>
        <taxon>Pseudomonadati</taxon>
        <taxon>Pseudomonadota</taxon>
        <taxon>Alphaproteobacteria</taxon>
        <taxon>Hyphomicrobiales</taxon>
        <taxon>Bartonellaceae</taxon>
        <taxon>Bartonella</taxon>
    </lineage>
</organism>
<feature type="compositionally biased region" description="Polar residues" evidence="2">
    <location>
        <begin position="1"/>
        <end position="13"/>
    </location>
</feature>
<feature type="region of interest" description="Disordered" evidence="2">
    <location>
        <begin position="1"/>
        <end position="21"/>
    </location>
</feature>
<feature type="domain" description="FdhE C-terminal" evidence="4">
    <location>
        <begin position="234"/>
        <end position="311"/>
    </location>
</feature>
<evidence type="ECO:0000313" key="5">
    <source>
        <dbReference type="EMBL" id="MBB5074340.1"/>
    </source>
</evidence>
<comment type="caution">
    <text evidence="5">The sequence shown here is derived from an EMBL/GenBank/DDBJ whole genome shotgun (WGS) entry which is preliminary data.</text>
</comment>
<dbReference type="CDD" id="cd16341">
    <property type="entry name" value="FdhE"/>
    <property type="match status" value="1"/>
</dbReference>
<proteinExistence type="predicted"/>
<dbReference type="Proteomes" id="UP000561417">
    <property type="component" value="Unassembled WGS sequence"/>
</dbReference>
<dbReference type="RefSeq" id="WP_183229261.1">
    <property type="nucleotide sequence ID" value="NZ_JACHIM010000008.1"/>
</dbReference>
<name>A0A840NR70_9HYPH</name>
<evidence type="ECO:0000313" key="6">
    <source>
        <dbReference type="Proteomes" id="UP000561417"/>
    </source>
</evidence>
<dbReference type="Gene3D" id="3.90.1670.10">
    <property type="entry name" value="FdhE-like domain"/>
    <property type="match status" value="1"/>
</dbReference>
<dbReference type="InterPro" id="IPR006452">
    <property type="entry name" value="Formate_DH_accessory"/>
</dbReference>
<dbReference type="Pfam" id="PF04216">
    <property type="entry name" value="FdhE_N"/>
    <property type="match status" value="1"/>
</dbReference>
<evidence type="ECO:0000259" key="4">
    <source>
        <dbReference type="Pfam" id="PF24860"/>
    </source>
</evidence>
<dbReference type="Pfam" id="PF24860">
    <property type="entry name" value="FdhE_C"/>
    <property type="match status" value="1"/>
</dbReference>
<dbReference type="InterPro" id="IPR056774">
    <property type="entry name" value="FdhE_N"/>
</dbReference>
<dbReference type="PANTHER" id="PTHR37689">
    <property type="entry name" value="PROTEIN FDHE"/>
    <property type="match status" value="1"/>
</dbReference>
<protein>
    <submittedName>
        <fullName evidence="5">FdhE protein</fullName>
    </submittedName>
</protein>
<evidence type="ECO:0000259" key="3">
    <source>
        <dbReference type="Pfam" id="PF04216"/>
    </source>
</evidence>
<dbReference type="InterPro" id="IPR024064">
    <property type="entry name" value="FdhE-like_sf"/>
</dbReference>
<keyword evidence="1" id="KW-0963">Cytoplasm</keyword>
<dbReference type="PANTHER" id="PTHR37689:SF1">
    <property type="entry name" value="PROTEIN FDHE"/>
    <property type="match status" value="1"/>
</dbReference>
<reference evidence="5 6" key="1">
    <citation type="submission" date="2020-08" db="EMBL/GenBank/DDBJ databases">
        <title>Genomic Encyclopedia of Type Strains, Phase IV (KMG-IV): sequencing the most valuable type-strain genomes for metagenomic binning, comparative biology and taxonomic classification.</title>
        <authorList>
            <person name="Goeker M."/>
        </authorList>
    </citation>
    <scope>NUCLEOTIDE SEQUENCE [LARGE SCALE GENOMIC DNA]</scope>
    <source>
        <strain evidence="5 6">DSM 28538</strain>
    </source>
</reference>
<dbReference type="GO" id="GO:0051604">
    <property type="term" value="P:protein maturation"/>
    <property type="evidence" value="ECO:0007669"/>
    <property type="project" value="TreeGrafter"/>
</dbReference>
<dbReference type="GO" id="GO:0008199">
    <property type="term" value="F:ferric iron binding"/>
    <property type="evidence" value="ECO:0007669"/>
    <property type="project" value="TreeGrafter"/>
</dbReference>
<dbReference type="SUPFAM" id="SSF144020">
    <property type="entry name" value="FdhE-like"/>
    <property type="match status" value="1"/>
</dbReference>
<dbReference type="GO" id="GO:0005829">
    <property type="term" value="C:cytosol"/>
    <property type="evidence" value="ECO:0007669"/>
    <property type="project" value="TreeGrafter"/>
</dbReference>